<sequence>MTQSPRQNQIVTPIVGADAGVIAVPLTRSGLGHDVDEMRLQRMAKESFNA</sequence>
<reference evidence="1 2" key="1">
    <citation type="submission" date="2019-01" db="EMBL/GenBank/DDBJ databases">
        <title>Sequencing the genomes of 1000 actinobacteria strains.</title>
        <authorList>
            <person name="Klenk H.-P."/>
        </authorList>
    </citation>
    <scope>NUCLEOTIDE SEQUENCE [LARGE SCALE GENOMIC DNA]</scope>
    <source>
        <strain evidence="1 2">DSM 43925</strain>
    </source>
</reference>
<dbReference type="RefSeq" id="WP_206641680.1">
    <property type="nucleotide sequence ID" value="NZ_SAUN01000001.1"/>
</dbReference>
<protein>
    <submittedName>
        <fullName evidence="1">Uncharacterized protein</fullName>
    </submittedName>
</protein>
<evidence type="ECO:0000313" key="1">
    <source>
        <dbReference type="EMBL" id="RVX42926.1"/>
    </source>
</evidence>
<gene>
    <name evidence="1" type="ORF">EDD27_5591</name>
</gene>
<accession>A0A438MB40</accession>
<proteinExistence type="predicted"/>
<comment type="caution">
    <text evidence="1">The sequence shown here is derived from an EMBL/GenBank/DDBJ whole genome shotgun (WGS) entry which is preliminary data.</text>
</comment>
<keyword evidence="2" id="KW-1185">Reference proteome</keyword>
<evidence type="ECO:0000313" key="2">
    <source>
        <dbReference type="Proteomes" id="UP000284824"/>
    </source>
</evidence>
<name>A0A438MB40_9ACTN</name>
<dbReference type="EMBL" id="SAUN01000001">
    <property type="protein sequence ID" value="RVX42926.1"/>
    <property type="molecule type" value="Genomic_DNA"/>
</dbReference>
<dbReference type="Proteomes" id="UP000284824">
    <property type="component" value="Unassembled WGS sequence"/>
</dbReference>
<organism evidence="1 2">
    <name type="scientific">Nonomuraea polychroma</name>
    <dbReference type="NCBI Taxonomy" id="46176"/>
    <lineage>
        <taxon>Bacteria</taxon>
        <taxon>Bacillati</taxon>
        <taxon>Actinomycetota</taxon>
        <taxon>Actinomycetes</taxon>
        <taxon>Streptosporangiales</taxon>
        <taxon>Streptosporangiaceae</taxon>
        <taxon>Nonomuraea</taxon>
    </lineage>
</organism>
<dbReference type="AlphaFoldDB" id="A0A438MB40"/>